<reference evidence="2" key="1">
    <citation type="submission" date="2020-04" db="EMBL/GenBank/DDBJ databases">
        <title>Analysis of mating type loci in Filobasidium floriforme.</title>
        <authorList>
            <person name="Nowrousian M."/>
        </authorList>
    </citation>
    <scope>NUCLEOTIDE SEQUENCE</scope>
    <source>
        <strain evidence="2">CBS 6242</strain>
    </source>
</reference>
<dbReference type="AlphaFoldDB" id="A0A8K0JPX2"/>
<dbReference type="PANTHER" id="PTHR37852">
    <property type="entry name" value="YALI0B21208P"/>
    <property type="match status" value="1"/>
</dbReference>
<feature type="compositionally biased region" description="Polar residues" evidence="1">
    <location>
        <begin position="1"/>
        <end position="18"/>
    </location>
</feature>
<feature type="region of interest" description="Disordered" evidence="1">
    <location>
        <begin position="1"/>
        <end position="34"/>
    </location>
</feature>
<name>A0A8K0JPX2_9TREE</name>
<evidence type="ECO:0000313" key="3">
    <source>
        <dbReference type="Proteomes" id="UP000812966"/>
    </source>
</evidence>
<dbReference type="Proteomes" id="UP000812966">
    <property type="component" value="Unassembled WGS sequence"/>
</dbReference>
<dbReference type="EMBL" id="JABELV010000018">
    <property type="protein sequence ID" value="KAG7566942.1"/>
    <property type="molecule type" value="Genomic_DNA"/>
</dbReference>
<accession>A0A8K0JPX2</accession>
<organism evidence="2 3">
    <name type="scientific">Filobasidium floriforme</name>
    <dbReference type="NCBI Taxonomy" id="5210"/>
    <lineage>
        <taxon>Eukaryota</taxon>
        <taxon>Fungi</taxon>
        <taxon>Dikarya</taxon>
        <taxon>Basidiomycota</taxon>
        <taxon>Agaricomycotina</taxon>
        <taxon>Tremellomycetes</taxon>
        <taxon>Filobasidiales</taxon>
        <taxon>Filobasidiaceae</taxon>
        <taxon>Filobasidium</taxon>
    </lineage>
</organism>
<gene>
    <name evidence="2" type="ORF">FFLO_01321</name>
</gene>
<evidence type="ECO:0000256" key="1">
    <source>
        <dbReference type="SAM" id="MobiDB-lite"/>
    </source>
</evidence>
<keyword evidence="3" id="KW-1185">Reference proteome</keyword>
<protein>
    <submittedName>
        <fullName evidence="2">Uncharacterized protein</fullName>
    </submittedName>
</protein>
<evidence type="ECO:0000313" key="2">
    <source>
        <dbReference type="EMBL" id="KAG7566942.1"/>
    </source>
</evidence>
<sequence>MAAMDPSSNPLRINDNAQPSSSSSSSARSALPPPVYQANEDDSIISLHLPERLLVLPPAAFALGAFVGLSRGGSRARLRFLAENAHRPPTTVQGWYFYTKTRNYRILFGACRQGAKDALKLGAATALYVLAEEGVRKMRLGIRNMVNVEKAAAAARDSGKGKGRESVVEAVLEHEMRLAKASKADELVWLDGAAAGSLLASVVGLLNKFPTALFVRTLAFGAILGTVEGGLRIAQEKIRSLKEGNTEHVEEPAKDGAGVAE</sequence>
<proteinExistence type="predicted"/>
<dbReference type="PANTHER" id="PTHR37852:SF1">
    <property type="entry name" value="HIG1 DOMAIN-CONTAINING PROTEIN"/>
    <property type="match status" value="1"/>
</dbReference>
<comment type="caution">
    <text evidence="2">The sequence shown here is derived from an EMBL/GenBank/DDBJ whole genome shotgun (WGS) entry which is preliminary data.</text>
</comment>
<feature type="compositionally biased region" description="Low complexity" evidence="1">
    <location>
        <begin position="19"/>
        <end position="30"/>
    </location>
</feature>